<protein>
    <submittedName>
        <fullName evidence="8">Aflatoxin efflux pump</fullName>
    </submittedName>
</protein>
<dbReference type="EMBL" id="DS989827">
    <property type="protein sequence ID" value="EFR04288.1"/>
    <property type="molecule type" value="Genomic_DNA"/>
</dbReference>
<dbReference type="RefSeq" id="XP_003171296.1">
    <property type="nucleotide sequence ID" value="XM_003171248.1"/>
</dbReference>
<accession>E4V2M3</accession>
<feature type="transmembrane region" description="Helical" evidence="6">
    <location>
        <begin position="232"/>
        <end position="251"/>
    </location>
</feature>
<comment type="subcellular location">
    <subcellularLocation>
        <location evidence="1">Membrane</location>
        <topology evidence="1">Multi-pass membrane protein</topology>
    </subcellularLocation>
</comment>
<feature type="transmembrane region" description="Helical" evidence="6">
    <location>
        <begin position="432"/>
        <end position="453"/>
    </location>
</feature>
<evidence type="ECO:0000256" key="4">
    <source>
        <dbReference type="ARBA" id="ARBA00022989"/>
    </source>
</evidence>
<feature type="transmembrane region" description="Helical" evidence="6">
    <location>
        <begin position="397"/>
        <end position="420"/>
    </location>
</feature>
<name>E4V2M3_ARTGP</name>
<dbReference type="GO" id="GO:0005886">
    <property type="term" value="C:plasma membrane"/>
    <property type="evidence" value="ECO:0007669"/>
    <property type="project" value="TreeGrafter"/>
</dbReference>
<evidence type="ECO:0000256" key="1">
    <source>
        <dbReference type="ARBA" id="ARBA00004141"/>
    </source>
</evidence>
<dbReference type="PANTHER" id="PTHR23501">
    <property type="entry name" value="MAJOR FACILITATOR SUPERFAMILY"/>
    <property type="match status" value="1"/>
</dbReference>
<feature type="transmembrane region" description="Helical" evidence="6">
    <location>
        <begin position="73"/>
        <end position="91"/>
    </location>
</feature>
<dbReference type="InterPro" id="IPR011701">
    <property type="entry name" value="MFS"/>
</dbReference>
<feature type="transmembrane region" description="Helical" evidence="6">
    <location>
        <begin position="369"/>
        <end position="391"/>
    </location>
</feature>
<feature type="transmembrane region" description="Helical" evidence="6">
    <location>
        <begin position="161"/>
        <end position="180"/>
    </location>
</feature>
<dbReference type="eggNOG" id="KOG0254">
    <property type="taxonomic scope" value="Eukaryota"/>
</dbReference>
<proteinExistence type="predicted"/>
<dbReference type="OrthoDB" id="4201735at2759"/>
<dbReference type="InterPro" id="IPR020846">
    <property type="entry name" value="MFS_dom"/>
</dbReference>
<evidence type="ECO:0000256" key="6">
    <source>
        <dbReference type="SAM" id="Phobius"/>
    </source>
</evidence>
<dbReference type="FunCoup" id="E4V2M3">
    <property type="interactions" value="52"/>
</dbReference>
<keyword evidence="5 6" id="KW-0472">Membrane</keyword>
<feature type="transmembrane region" description="Helical" evidence="6">
    <location>
        <begin position="103"/>
        <end position="123"/>
    </location>
</feature>
<organism evidence="9">
    <name type="scientific">Arthroderma gypseum (strain ATCC MYA-4604 / CBS 118893)</name>
    <name type="common">Microsporum gypseum</name>
    <dbReference type="NCBI Taxonomy" id="535722"/>
    <lineage>
        <taxon>Eukaryota</taxon>
        <taxon>Fungi</taxon>
        <taxon>Dikarya</taxon>
        <taxon>Ascomycota</taxon>
        <taxon>Pezizomycotina</taxon>
        <taxon>Eurotiomycetes</taxon>
        <taxon>Eurotiomycetidae</taxon>
        <taxon>Onygenales</taxon>
        <taxon>Arthrodermataceae</taxon>
        <taxon>Nannizzia</taxon>
    </lineage>
</organism>
<sequence>MEPEKREVAGVGAEAGAEAEVEAVQQDVEYPTVFWASCVSFGVALGLFMVGLDMTIVAAAIPRITDDFKGINLVGWYASAYFITLACFQPFWGKVYPFFSIKYTFLGAIFIFSLGSLIAGIAPSSTVLIVGRAVMGVGGAGIASGGYAILGVVVRPQLRPVFTGLITTIYSIANVLGPILGGAFTQQATWRWCFYVNLPIGCVAGLVIFFLFRPPQSAHRADAPLKEKLSHMDPIGIVLALMSLIFFTRALEIAGIEEEWNSASVIGFLVACAVSTIGFVVSQYFQGDHALLMSRLLKRRVVAVGMAYGFFHEGAFYLLLYYVPIYFQVVVGASPSRAGVYNLPLLISCGVGSAAAGVLVSLTGHYVPLMLWASAGGCIASGLIYTLYAAAPAAQWAGYQVLAGLAYGSGLPLAIIAAQAQTKPEDLASTTAMLLFSFCVGTSTSLGAGQSVLSNMLLTKLRTLAPSVDPRTVIATGATEIRDAFSAEAIPGIVEAYLVCLRIVFLIVTAYAGVAVICTFGNSWRRLKLK</sequence>
<dbReference type="PROSITE" id="PS50850">
    <property type="entry name" value="MFS"/>
    <property type="match status" value="1"/>
</dbReference>
<evidence type="ECO:0000256" key="5">
    <source>
        <dbReference type="ARBA" id="ARBA00023136"/>
    </source>
</evidence>
<dbReference type="Proteomes" id="UP000002669">
    <property type="component" value="Unassembled WGS sequence"/>
</dbReference>
<feature type="transmembrane region" description="Helical" evidence="6">
    <location>
        <begin position="496"/>
        <end position="520"/>
    </location>
</feature>
<dbReference type="HOGENOM" id="CLU_000960_22_1_1"/>
<evidence type="ECO:0000259" key="7">
    <source>
        <dbReference type="PROSITE" id="PS50850"/>
    </source>
</evidence>
<feature type="transmembrane region" description="Helical" evidence="6">
    <location>
        <begin position="301"/>
        <end position="323"/>
    </location>
</feature>
<dbReference type="CDD" id="cd17502">
    <property type="entry name" value="MFS_Azr1_MDR_like"/>
    <property type="match status" value="1"/>
</dbReference>
<evidence type="ECO:0000256" key="2">
    <source>
        <dbReference type="ARBA" id="ARBA00022448"/>
    </source>
</evidence>
<feature type="transmembrane region" description="Helical" evidence="6">
    <location>
        <begin position="33"/>
        <end position="61"/>
    </location>
</feature>
<evidence type="ECO:0000313" key="9">
    <source>
        <dbReference type="Proteomes" id="UP000002669"/>
    </source>
</evidence>
<dbReference type="AlphaFoldDB" id="E4V2M3"/>
<dbReference type="Pfam" id="PF07690">
    <property type="entry name" value="MFS_1"/>
    <property type="match status" value="1"/>
</dbReference>
<keyword evidence="4 6" id="KW-1133">Transmembrane helix</keyword>
<dbReference type="SUPFAM" id="SSF103473">
    <property type="entry name" value="MFS general substrate transporter"/>
    <property type="match status" value="1"/>
</dbReference>
<dbReference type="OMA" id="KLSHMDP"/>
<dbReference type="InParanoid" id="E4V2M3"/>
<keyword evidence="9" id="KW-1185">Reference proteome</keyword>
<dbReference type="PANTHER" id="PTHR23501:SF177">
    <property type="entry name" value="MAJOR FACILITATOR SUPERFAMILY (MFS) PROFILE DOMAIN-CONTAINING PROTEIN-RELATED"/>
    <property type="match status" value="1"/>
</dbReference>
<evidence type="ECO:0000256" key="3">
    <source>
        <dbReference type="ARBA" id="ARBA00022692"/>
    </source>
</evidence>
<reference evidence="9" key="1">
    <citation type="journal article" date="2012" name="MBio">
        <title>Comparative genome analysis of Trichophyton rubrum and related dermatophytes reveals candidate genes involved in infection.</title>
        <authorList>
            <person name="Martinez D.A."/>
            <person name="Oliver B.G."/>
            <person name="Graeser Y."/>
            <person name="Goldberg J.M."/>
            <person name="Li W."/>
            <person name="Martinez-Rossi N.M."/>
            <person name="Monod M."/>
            <person name="Shelest E."/>
            <person name="Barton R.C."/>
            <person name="Birch E."/>
            <person name="Brakhage A.A."/>
            <person name="Chen Z."/>
            <person name="Gurr S.J."/>
            <person name="Heiman D."/>
            <person name="Heitman J."/>
            <person name="Kosti I."/>
            <person name="Rossi A."/>
            <person name="Saif S."/>
            <person name="Samalova M."/>
            <person name="Saunders C.W."/>
            <person name="Shea T."/>
            <person name="Summerbell R.C."/>
            <person name="Xu J."/>
            <person name="Young S."/>
            <person name="Zeng Q."/>
            <person name="Birren B.W."/>
            <person name="Cuomo C.A."/>
            <person name="White T.C."/>
        </authorList>
    </citation>
    <scope>NUCLEOTIDE SEQUENCE [LARGE SCALE GENOMIC DNA]</scope>
    <source>
        <strain evidence="9">ATCC MYA-4604 / CBS 118893</strain>
    </source>
</reference>
<dbReference type="Gene3D" id="1.20.1250.20">
    <property type="entry name" value="MFS general substrate transporter like domains"/>
    <property type="match status" value="1"/>
</dbReference>
<dbReference type="VEuPathDB" id="FungiDB:MGYG_07297"/>
<dbReference type="GO" id="GO:0022857">
    <property type="term" value="F:transmembrane transporter activity"/>
    <property type="evidence" value="ECO:0007669"/>
    <property type="project" value="InterPro"/>
</dbReference>
<feature type="transmembrane region" description="Helical" evidence="6">
    <location>
        <begin position="129"/>
        <end position="154"/>
    </location>
</feature>
<dbReference type="InterPro" id="IPR036259">
    <property type="entry name" value="MFS_trans_sf"/>
</dbReference>
<feature type="transmembrane region" description="Helical" evidence="6">
    <location>
        <begin position="343"/>
        <end position="362"/>
    </location>
</feature>
<feature type="transmembrane region" description="Helical" evidence="6">
    <location>
        <begin position="263"/>
        <end position="281"/>
    </location>
</feature>
<feature type="transmembrane region" description="Helical" evidence="6">
    <location>
        <begin position="192"/>
        <end position="212"/>
    </location>
</feature>
<keyword evidence="3 6" id="KW-0812">Transmembrane</keyword>
<feature type="domain" description="Major facilitator superfamily (MFS) profile" evidence="7">
    <location>
        <begin position="39"/>
        <end position="527"/>
    </location>
</feature>
<dbReference type="GeneID" id="10026546"/>
<evidence type="ECO:0000313" key="8">
    <source>
        <dbReference type="EMBL" id="EFR04288.1"/>
    </source>
</evidence>
<keyword evidence="2" id="KW-0813">Transport</keyword>
<gene>
    <name evidence="8" type="ORF">MGYG_07297</name>
</gene>